<organism evidence="2 3">
    <name type="scientific">Melanomma pulvis-pyrius CBS 109.77</name>
    <dbReference type="NCBI Taxonomy" id="1314802"/>
    <lineage>
        <taxon>Eukaryota</taxon>
        <taxon>Fungi</taxon>
        <taxon>Dikarya</taxon>
        <taxon>Ascomycota</taxon>
        <taxon>Pezizomycotina</taxon>
        <taxon>Dothideomycetes</taxon>
        <taxon>Pleosporomycetidae</taxon>
        <taxon>Pleosporales</taxon>
        <taxon>Melanommataceae</taxon>
        <taxon>Melanomma</taxon>
    </lineage>
</organism>
<name>A0A6A6WW62_9PLEO</name>
<gene>
    <name evidence="2" type="ORF">K505DRAFT_115698</name>
</gene>
<protein>
    <submittedName>
        <fullName evidence="2">Uncharacterized protein</fullName>
    </submittedName>
</protein>
<dbReference type="EMBL" id="MU002241">
    <property type="protein sequence ID" value="KAF2788163.1"/>
    <property type="molecule type" value="Genomic_DNA"/>
</dbReference>
<dbReference type="Proteomes" id="UP000799757">
    <property type="component" value="Unassembled WGS sequence"/>
</dbReference>
<reference evidence="2" key="1">
    <citation type="journal article" date="2020" name="Stud. Mycol.">
        <title>101 Dothideomycetes genomes: a test case for predicting lifestyles and emergence of pathogens.</title>
        <authorList>
            <person name="Haridas S."/>
            <person name="Albert R."/>
            <person name="Binder M."/>
            <person name="Bloem J."/>
            <person name="Labutti K."/>
            <person name="Salamov A."/>
            <person name="Andreopoulos B."/>
            <person name="Baker S."/>
            <person name="Barry K."/>
            <person name="Bills G."/>
            <person name="Bluhm B."/>
            <person name="Cannon C."/>
            <person name="Castanera R."/>
            <person name="Culley D."/>
            <person name="Daum C."/>
            <person name="Ezra D."/>
            <person name="Gonzalez J."/>
            <person name="Henrissat B."/>
            <person name="Kuo A."/>
            <person name="Liang C."/>
            <person name="Lipzen A."/>
            <person name="Lutzoni F."/>
            <person name="Magnuson J."/>
            <person name="Mondo S."/>
            <person name="Nolan M."/>
            <person name="Ohm R."/>
            <person name="Pangilinan J."/>
            <person name="Park H.-J."/>
            <person name="Ramirez L."/>
            <person name="Alfaro M."/>
            <person name="Sun H."/>
            <person name="Tritt A."/>
            <person name="Yoshinaga Y."/>
            <person name="Zwiers L.-H."/>
            <person name="Turgeon B."/>
            <person name="Goodwin S."/>
            <person name="Spatafora J."/>
            <person name="Crous P."/>
            <person name="Grigoriev I."/>
        </authorList>
    </citation>
    <scope>NUCLEOTIDE SEQUENCE</scope>
    <source>
        <strain evidence="2">CBS 109.77</strain>
    </source>
</reference>
<accession>A0A6A6WW62</accession>
<proteinExistence type="predicted"/>
<evidence type="ECO:0000313" key="2">
    <source>
        <dbReference type="EMBL" id="KAF2788163.1"/>
    </source>
</evidence>
<feature type="region of interest" description="Disordered" evidence="1">
    <location>
        <begin position="169"/>
        <end position="194"/>
    </location>
</feature>
<sequence>MFLRPSHILAANFPDPSVLPPIARPKIESLQIILSSETVTRAERRSKARNPPKLQVLPRRPISPRETACKMPNIEFTRIRYPRAKPRGTRVANSRSLTLPFRNQRTPISLSVTILAHETHSSAPSPLSKIPLQQYTAGAHSAPEARWIARSVPDLFSFERRRWRYRRPSPRRACVRGEGSSQAIQPAAARLPRS</sequence>
<dbReference type="AlphaFoldDB" id="A0A6A6WW62"/>
<evidence type="ECO:0000313" key="3">
    <source>
        <dbReference type="Proteomes" id="UP000799757"/>
    </source>
</evidence>
<evidence type="ECO:0000256" key="1">
    <source>
        <dbReference type="SAM" id="MobiDB-lite"/>
    </source>
</evidence>
<keyword evidence="3" id="KW-1185">Reference proteome</keyword>